<organism evidence="2 3">
    <name type="scientific">Labilibaculum manganireducens</name>
    <dbReference type="NCBI Taxonomy" id="1940525"/>
    <lineage>
        <taxon>Bacteria</taxon>
        <taxon>Pseudomonadati</taxon>
        <taxon>Bacteroidota</taxon>
        <taxon>Bacteroidia</taxon>
        <taxon>Marinilabiliales</taxon>
        <taxon>Marinifilaceae</taxon>
        <taxon>Labilibaculum</taxon>
    </lineage>
</organism>
<reference evidence="2 3" key="1">
    <citation type="journal article" date="2017" name="Front. Microbiol.">
        <title>Labilibaculum manganireducens gen. nov., sp. nov. and Labilibaculum filiforme sp. nov., Novel Bacteroidetes Isolated from Subsurface Sediments of the Baltic Sea.</title>
        <authorList>
            <person name="Vandieken V."/>
            <person name="Marshall I.P."/>
            <person name="Niemann H."/>
            <person name="Engelen B."/>
            <person name="Cypionka H."/>
        </authorList>
    </citation>
    <scope>NUCLEOTIDE SEQUENCE [LARGE SCALE GENOMIC DNA]</scope>
    <source>
        <strain evidence="2 3">59.10-2M</strain>
    </source>
</reference>
<gene>
    <name evidence="2" type="ORF">BZG01_12675</name>
</gene>
<dbReference type="SUPFAM" id="SSF55811">
    <property type="entry name" value="Nudix"/>
    <property type="match status" value="1"/>
</dbReference>
<proteinExistence type="predicted"/>
<dbReference type="PANTHER" id="PTHR43736">
    <property type="entry name" value="ADP-RIBOSE PYROPHOSPHATASE"/>
    <property type="match status" value="1"/>
</dbReference>
<dbReference type="Gene3D" id="1.10.10.10">
    <property type="entry name" value="Winged helix-like DNA-binding domain superfamily/Winged helix DNA-binding domain"/>
    <property type="match status" value="1"/>
</dbReference>
<comment type="caution">
    <text evidence="2">The sequence shown here is derived from an EMBL/GenBank/DDBJ whole genome shotgun (WGS) entry which is preliminary data.</text>
</comment>
<accession>A0A2N3I6U9</accession>
<dbReference type="Proteomes" id="UP000233618">
    <property type="component" value="Unassembled WGS sequence"/>
</dbReference>
<dbReference type="Gene3D" id="3.90.79.10">
    <property type="entry name" value="Nucleoside Triphosphate Pyrophosphohydrolase"/>
    <property type="match status" value="1"/>
</dbReference>
<dbReference type="CDD" id="cd18873">
    <property type="entry name" value="NUDIX_NadM_like"/>
    <property type="match status" value="1"/>
</dbReference>
<dbReference type="EMBL" id="MVDE01000018">
    <property type="protein sequence ID" value="PKQ66019.1"/>
    <property type="molecule type" value="Genomic_DNA"/>
</dbReference>
<dbReference type="InterPro" id="IPR015797">
    <property type="entry name" value="NUDIX_hydrolase-like_dom_sf"/>
</dbReference>
<evidence type="ECO:0000313" key="2">
    <source>
        <dbReference type="EMBL" id="PKQ66019.1"/>
    </source>
</evidence>
<keyword evidence="3" id="KW-1185">Reference proteome</keyword>
<dbReference type="InterPro" id="IPR036388">
    <property type="entry name" value="WH-like_DNA-bd_sf"/>
</dbReference>
<evidence type="ECO:0000313" key="3">
    <source>
        <dbReference type="Proteomes" id="UP000233618"/>
    </source>
</evidence>
<sequence length="242" mass="28750">MKVKEHLKYASEFHLPNIAVNTVIFSFHKKRLNVLLLKFADTPHFMLPGGLVMKDEDIDDAAMRNLKDRTDLENIYLEQFYTTGKAKYNSEDIVNVFSKQLGDKMVENWLNQRFIRICYYALVDEDKLKPTTKDLFVNEHKWVDAFEHPKLLFNHNIIVEKAILKLQDDLDKKLVEIGENLMSETFTMGELQKLYEAVFQREFTRTNFQRKMLSLNILERLEKKYSGKSHKAPYLYRFKDIQ</sequence>
<dbReference type="AlphaFoldDB" id="A0A2N3I6U9"/>
<protein>
    <recommendedName>
        <fullName evidence="1">NrtR DNA-binding winged helix domain-containing protein</fullName>
    </recommendedName>
</protein>
<dbReference type="InterPro" id="IPR036390">
    <property type="entry name" value="WH_DNA-bd_sf"/>
</dbReference>
<dbReference type="Pfam" id="PF21906">
    <property type="entry name" value="WHD_NrtR"/>
    <property type="match status" value="1"/>
</dbReference>
<dbReference type="InterPro" id="IPR054105">
    <property type="entry name" value="WHD_NrtR"/>
</dbReference>
<dbReference type="SUPFAM" id="SSF46785">
    <property type="entry name" value="Winged helix' DNA-binding domain"/>
    <property type="match status" value="1"/>
</dbReference>
<feature type="domain" description="NrtR DNA-binding winged helix" evidence="1">
    <location>
        <begin position="180"/>
        <end position="238"/>
    </location>
</feature>
<evidence type="ECO:0000259" key="1">
    <source>
        <dbReference type="Pfam" id="PF21906"/>
    </source>
</evidence>
<dbReference type="PANTHER" id="PTHR43736:SF4">
    <property type="entry name" value="SLR1690 PROTEIN"/>
    <property type="match status" value="1"/>
</dbReference>
<name>A0A2N3I6U9_9BACT</name>